<comment type="function">
    <text evidence="8">Catalyzes the phospholipid dependent N-acylation of the N-terminal cysteine of apolipoprotein, the last step in lipoprotein maturation.</text>
</comment>
<evidence type="ECO:0000259" key="9">
    <source>
        <dbReference type="PROSITE" id="PS50263"/>
    </source>
</evidence>
<organism evidence="10 11">
    <name type="scientific">Agromyces archimandritae</name>
    <dbReference type="NCBI Taxonomy" id="2781962"/>
    <lineage>
        <taxon>Bacteria</taxon>
        <taxon>Bacillati</taxon>
        <taxon>Actinomycetota</taxon>
        <taxon>Actinomycetes</taxon>
        <taxon>Micrococcales</taxon>
        <taxon>Microbacteriaceae</taxon>
        <taxon>Agromyces</taxon>
    </lineage>
</organism>
<name>A0A975FMQ8_9MICO</name>
<dbReference type="EMBL" id="CP071696">
    <property type="protein sequence ID" value="QTX04766.1"/>
    <property type="molecule type" value="Genomic_DNA"/>
</dbReference>
<gene>
    <name evidence="8 10" type="primary">lnt</name>
    <name evidence="10" type="ORF">G127AT_00350</name>
</gene>
<feature type="transmembrane region" description="Helical" evidence="8">
    <location>
        <begin position="168"/>
        <end position="189"/>
    </location>
</feature>
<feature type="domain" description="CN hydrolase" evidence="9">
    <location>
        <begin position="262"/>
        <end position="502"/>
    </location>
</feature>
<dbReference type="AlphaFoldDB" id="A0A975FMQ8"/>
<comment type="subcellular location">
    <subcellularLocation>
        <location evidence="1 8">Cell membrane</location>
        <topology evidence="1 8">Multi-pass membrane protein</topology>
    </subcellularLocation>
</comment>
<dbReference type="Pfam" id="PF00795">
    <property type="entry name" value="CN_hydrolase"/>
    <property type="match status" value="1"/>
</dbReference>
<dbReference type="Proteomes" id="UP000671914">
    <property type="component" value="Chromosome"/>
</dbReference>
<evidence type="ECO:0000256" key="5">
    <source>
        <dbReference type="ARBA" id="ARBA00022989"/>
    </source>
</evidence>
<feature type="transmembrane region" description="Helical" evidence="8">
    <location>
        <begin position="38"/>
        <end position="55"/>
    </location>
</feature>
<evidence type="ECO:0000256" key="2">
    <source>
        <dbReference type="ARBA" id="ARBA00022475"/>
    </source>
</evidence>
<dbReference type="GO" id="GO:0016410">
    <property type="term" value="F:N-acyltransferase activity"/>
    <property type="evidence" value="ECO:0007669"/>
    <property type="project" value="UniProtKB-UniRule"/>
</dbReference>
<dbReference type="GO" id="GO:0005886">
    <property type="term" value="C:plasma membrane"/>
    <property type="evidence" value="ECO:0007669"/>
    <property type="project" value="UniProtKB-SubCell"/>
</dbReference>
<dbReference type="PROSITE" id="PS50263">
    <property type="entry name" value="CN_HYDROLASE"/>
    <property type="match status" value="1"/>
</dbReference>
<evidence type="ECO:0000313" key="11">
    <source>
        <dbReference type="Proteomes" id="UP000671914"/>
    </source>
</evidence>
<keyword evidence="5 8" id="KW-1133">Transmembrane helix</keyword>
<evidence type="ECO:0000256" key="1">
    <source>
        <dbReference type="ARBA" id="ARBA00004651"/>
    </source>
</evidence>
<comment type="pathway">
    <text evidence="8">Protein modification; lipoprotein biosynthesis (N-acyl transfer).</text>
</comment>
<dbReference type="EC" id="2.3.1.269" evidence="8"/>
<dbReference type="Pfam" id="PF20154">
    <property type="entry name" value="LNT_N"/>
    <property type="match status" value="1"/>
</dbReference>
<dbReference type="KEGG" id="aarc:G127AT_00350"/>
<reference evidence="10" key="1">
    <citation type="submission" date="2021-03" db="EMBL/GenBank/DDBJ databases">
        <title>Agromyces archimandritus sp. nov., isolated from the cockroach Archimandrita tessellata.</title>
        <authorList>
            <person name="Guzman J."/>
            <person name="Ortuzar M."/>
            <person name="Poehlein A."/>
            <person name="Daniel R."/>
            <person name="Trujillo M."/>
            <person name="Vilcinskas A."/>
        </authorList>
    </citation>
    <scope>NUCLEOTIDE SEQUENCE</scope>
    <source>
        <strain evidence="10">G127AT</strain>
    </source>
</reference>
<accession>A0A975FMQ8</accession>
<dbReference type="GO" id="GO:0042158">
    <property type="term" value="P:lipoprotein biosynthetic process"/>
    <property type="evidence" value="ECO:0007669"/>
    <property type="project" value="UniProtKB-UniRule"/>
</dbReference>
<proteinExistence type="inferred from homology"/>
<comment type="similarity">
    <text evidence="8">Belongs to the CN hydrolase family. Apolipoprotein N-acyltransferase subfamily.</text>
</comment>
<dbReference type="CDD" id="cd07571">
    <property type="entry name" value="ALP_N-acyl_transferase"/>
    <property type="match status" value="1"/>
</dbReference>
<dbReference type="NCBIfam" id="TIGR00546">
    <property type="entry name" value="lnt"/>
    <property type="match status" value="1"/>
</dbReference>
<evidence type="ECO:0000256" key="7">
    <source>
        <dbReference type="ARBA" id="ARBA00023315"/>
    </source>
</evidence>
<dbReference type="SUPFAM" id="SSF56317">
    <property type="entry name" value="Carbon-nitrogen hydrolase"/>
    <property type="match status" value="1"/>
</dbReference>
<dbReference type="Gene3D" id="3.60.110.10">
    <property type="entry name" value="Carbon-nitrogen hydrolase"/>
    <property type="match status" value="1"/>
</dbReference>
<keyword evidence="6 8" id="KW-0472">Membrane</keyword>
<evidence type="ECO:0000256" key="3">
    <source>
        <dbReference type="ARBA" id="ARBA00022679"/>
    </source>
</evidence>
<dbReference type="InterPro" id="IPR036526">
    <property type="entry name" value="C-N_Hydrolase_sf"/>
</dbReference>
<evidence type="ECO:0000256" key="6">
    <source>
        <dbReference type="ARBA" id="ARBA00023136"/>
    </source>
</evidence>
<feature type="transmembrane region" description="Helical" evidence="8">
    <location>
        <begin position="89"/>
        <end position="113"/>
    </location>
</feature>
<keyword evidence="7 8" id="KW-0012">Acyltransferase</keyword>
<evidence type="ECO:0000256" key="4">
    <source>
        <dbReference type="ARBA" id="ARBA00022692"/>
    </source>
</evidence>
<comment type="catalytic activity">
    <reaction evidence="8">
        <text>N-terminal S-1,2-diacyl-sn-glyceryl-L-cysteinyl-[lipoprotein] + a glycerophospholipid = N-acyl-S-1,2-diacyl-sn-glyceryl-L-cysteinyl-[lipoprotein] + a 2-acyl-sn-glycero-3-phospholipid + H(+)</text>
        <dbReference type="Rhea" id="RHEA:48228"/>
        <dbReference type="Rhea" id="RHEA-COMP:14681"/>
        <dbReference type="Rhea" id="RHEA-COMP:14684"/>
        <dbReference type="ChEBI" id="CHEBI:15378"/>
        <dbReference type="ChEBI" id="CHEBI:136912"/>
        <dbReference type="ChEBI" id="CHEBI:140656"/>
        <dbReference type="ChEBI" id="CHEBI:140657"/>
        <dbReference type="ChEBI" id="CHEBI:140660"/>
        <dbReference type="EC" id="2.3.1.269"/>
    </reaction>
</comment>
<dbReference type="InterPro" id="IPR003010">
    <property type="entry name" value="C-N_Hydrolase"/>
</dbReference>
<sequence length="544" mass="57951">MPLTPSPFPGPRLPLWVALVLAAGSGVAFDAAFPDRAWWALAPLALVGFFVALTGRGFWSGALTGLVGAGAFWLVHIEWLTLYLGLVPWLALAVVQTLFYAVGFGLIALLLTRGQLVFSGRGGRLLLLPVLVAGLWTGIEGLTAVWPYDGFAWGRVAASQTEGAFASLLGWIGPAGTGFVLAWVAAFAVQLGRETIRERMPSLAATEAPAGALRGRHPFTGTPGTRGRLLVRLTGLTAAVAVLAVFPAWPAPTEGTLKLAAVQGGVDASLFSATPSNEIMQAHIDETVRGVDEDVELVVWPENGVALDPERVPASAEVLDSLTERYGAAFTGGTIQERDGEFFNTSLLWEEGAGLTDRYDKAHPVPFAEYMPDRAFWRPFAPELIDMVTRDYTKGTRDNVFDVAGIVAGVAICFDIADDHLVHTMIDDGAELILAQTNNADFGHTDESLQQLAIARMRAIETGRSVVNISTVGTSAIIRPDGSTMADLPTWQPGTMIEAVPLATTVTPASLLGRQIEQLVSFFALAGALIVMLRRNPGAERGSR</sequence>
<evidence type="ECO:0000313" key="10">
    <source>
        <dbReference type="EMBL" id="QTX04766.1"/>
    </source>
</evidence>
<feature type="transmembrane region" description="Helical" evidence="8">
    <location>
        <begin position="125"/>
        <end position="148"/>
    </location>
</feature>
<protein>
    <recommendedName>
        <fullName evidence="8">Apolipoprotein N-acyltransferase</fullName>
        <shortName evidence="8">ALP N-acyltransferase</shortName>
        <ecNumber evidence="8">2.3.1.269</ecNumber>
    </recommendedName>
</protein>
<keyword evidence="2 8" id="KW-1003">Cell membrane</keyword>
<evidence type="ECO:0000256" key="8">
    <source>
        <dbReference type="HAMAP-Rule" id="MF_01148"/>
    </source>
</evidence>
<dbReference type="InterPro" id="IPR004563">
    <property type="entry name" value="Apolipo_AcylTrfase"/>
</dbReference>
<keyword evidence="4 8" id="KW-0812">Transmembrane</keyword>
<keyword evidence="3 8" id="KW-0808">Transferase</keyword>
<feature type="transmembrane region" description="Helical" evidence="8">
    <location>
        <begin position="229"/>
        <end position="249"/>
    </location>
</feature>
<dbReference type="RefSeq" id="WP_210898704.1">
    <property type="nucleotide sequence ID" value="NZ_CP071696.1"/>
</dbReference>
<dbReference type="HAMAP" id="MF_01148">
    <property type="entry name" value="Lnt"/>
    <property type="match status" value="1"/>
</dbReference>
<feature type="transmembrane region" description="Helical" evidence="8">
    <location>
        <begin position="62"/>
        <end position="83"/>
    </location>
</feature>
<dbReference type="PANTHER" id="PTHR38686">
    <property type="entry name" value="APOLIPOPROTEIN N-ACYLTRANSFERASE"/>
    <property type="match status" value="1"/>
</dbReference>
<dbReference type="InterPro" id="IPR045378">
    <property type="entry name" value="LNT_N"/>
</dbReference>
<dbReference type="PANTHER" id="PTHR38686:SF1">
    <property type="entry name" value="APOLIPOPROTEIN N-ACYLTRANSFERASE"/>
    <property type="match status" value="1"/>
</dbReference>
<keyword evidence="11" id="KW-1185">Reference proteome</keyword>